<dbReference type="InParanoid" id="D8Q795"/>
<feature type="compositionally biased region" description="Acidic residues" evidence="1">
    <location>
        <begin position="1"/>
        <end position="13"/>
    </location>
</feature>
<feature type="domain" description="F-box" evidence="2">
    <location>
        <begin position="68"/>
        <end position="117"/>
    </location>
</feature>
<dbReference type="HOGENOM" id="CLU_010790_5_0_1"/>
<accession>D8Q795</accession>
<dbReference type="OrthoDB" id="2322499at2759"/>
<gene>
    <name evidence="3" type="ORF">SCHCODRAFT_109674</name>
</gene>
<reference evidence="3 4" key="1">
    <citation type="journal article" date="2010" name="Nat. Biotechnol.">
        <title>Genome sequence of the model mushroom Schizophyllum commune.</title>
        <authorList>
            <person name="Ohm R.A."/>
            <person name="de Jong J.F."/>
            <person name="Lugones L.G."/>
            <person name="Aerts A."/>
            <person name="Kothe E."/>
            <person name="Stajich J.E."/>
            <person name="de Vries R.P."/>
            <person name="Record E."/>
            <person name="Levasseur A."/>
            <person name="Baker S.E."/>
            <person name="Bartholomew K.A."/>
            <person name="Coutinho P.M."/>
            <person name="Erdmann S."/>
            <person name="Fowler T.J."/>
            <person name="Gathman A.C."/>
            <person name="Lombard V."/>
            <person name="Henrissat B."/>
            <person name="Knabe N."/>
            <person name="Kuees U."/>
            <person name="Lilly W.W."/>
            <person name="Lindquist E."/>
            <person name="Lucas S."/>
            <person name="Magnuson J.K."/>
            <person name="Piumi F."/>
            <person name="Raudaskoski M."/>
            <person name="Salamov A."/>
            <person name="Schmutz J."/>
            <person name="Schwarze F.W.M.R."/>
            <person name="vanKuyk P.A."/>
            <person name="Horton J.S."/>
            <person name="Grigoriev I.V."/>
            <person name="Woesten H.A.B."/>
        </authorList>
    </citation>
    <scope>NUCLEOTIDE SEQUENCE [LARGE SCALE GENOMIC DNA]</scope>
    <source>
        <strain evidence="4">H4-8 / FGSC 9210</strain>
    </source>
</reference>
<dbReference type="SUPFAM" id="SSF81383">
    <property type="entry name" value="F-box domain"/>
    <property type="match status" value="1"/>
</dbReference>
<proteinExistence type="predicted"/>
<dbReference type="PROSITE" id="PS50181">
    <property type="entry name" value="FBOX"/>
    <property type="match status" value="1"/>
</dbReference>
<organism evidence="4">
    <name type="scientific">Schizophyllum commune (strain H4-8 / FGSC 9210)</name>
    <name type="common">Split gill fungus</name>
    <dbReference type="NCBI Taxonomy" id="578458"/>
    <lineage>
        <taxon>Eukaryota</taxon>
        <taxon>Fungi</taxon>
        <taxon>Dikarya</taxon>
        <taxon>Basidiomycota</taxon>
        <taxon>Agaricomycotina</taxon>
        <taxon>Agaricomycetes</taxon>
        <taxon>Agaricomycetidae</taxon>
        <taxon>Agaricales</taxon>
        <taxon>Schizophyllaceae</taxon>
        <taxon>Schizophyllum</taxon>
    </lineage>
</organism>
<dbReference type="AlphaFoldDB" id="D8Q795"/>
<dbReference type="KEGG" id="scm:SCHCO_02629519"/>
<evidence type="ECO:0000313" key="3">
    <source>
        <dbReference type="EMBL" id="EFI95994.1"/>
    </source>
</evidence>
<dbReference type="Proteomes" id="UP000007431">
    <property type="component" value="Unassembled WGS sequence"/>
</dbReference>
<dbReference type="InterPro" id="IPR001810">
    <property type="entry name" value="F-box_dom"/>
</dbReference>
<name>D8Q795_SCHCM</name>
<dbReference type="InterPro" id="IPR036047">
    <property type="entry name" value="F-box-like_dom_sf"/>
</dbReference>
<dbReference type="STRING" id="578458.D8Q795"/>
<evidence type="ECO:0000256" key="1">
    <source>
        <dbReference type="SAM" id="MobiDB-lite"/>
    </source>
</evidence>
<dbReference type="GeneID" id="9592542"/>
<dbReference type="RefSeq" id="XP_003030897.1">
    <property type="nucleotide sequence ID" value="XM_003030851.1"/>
</dbReference>
<evidence type="ECO:0000313" key="4">
    <source>
        <dbReference type="Proteomes" id="UP000007431"/>
    </source>
</evidence>
<feature type="region of interest" description="Disordered" evidence="1">
    <location>
        <begin position="1"/>
        <end position="64"/>
    </location>
</feature>
<keyword evidence="4" id="KW-1185">Reference proteome</keyword>
<dbReference type="eggNOG" id="ENOG502SAM6">
    <property type="taxonomic scope" value="Eukaryota"/>
</dbReference>
<feature type="non-terminal residue" evidence="3">
    <location>
        <position position="727"/>
    </location>
</feature>
<dbReference type="EMBL" id="GL377307">
    <property type="protein sequence ID" value="EFI95994.1"/>
    <property type="molecule type" value="Genomic_DNA"/>
</dbReference>
<protein>
    <submittedName>
        <fullName evidence="3">Expressed protein</fullName>
    </submittedName>
</protein>
<dbReference type="OMA" id="RTANHAT"/>
<dbReference type="Pfam" id="PF00646">
    <property type="entry name" value="F-box"/>
    <property type="match status" value="1"/>
</dbReference>
<evidence type="ECO:0000259" key="2">
    <source>
        <dbReference type="PROSITE" id="PS50181"/>
    </source>
</evidence>
<dbReference type="VEuPathDB" id="FungiDB:SCHCODRAFT_02629519"/>
<sequence>MDNNSEPEYDSEAEWSIGTGSVTDSDAFGQDWSSDEEFLVPEFGNEDPPVTPVSDVPQPNGSGTLGRLLYDNRVPLDIALETLQYLKPGELVALARTCKQIRSLLLSGQLTPVWKASRAMYGIPPPPPERSEIAWAQFLFGRKMCHHCELAMAKVPDWQLMCRLCSECKRLNLVNARAVKYEFKDHHPDLTKMVLYTNVRKRYARSETAYYWREDLEMMGKIIKAHEADIAAGKPGAQEVFEAFKESRIAFVEAVTKHVPVCIKWAAKYNESRMDERAAEKNAWRTARMNIIEQRLLTLGHRLDDIRWVLSAGRLTDLDLAERSWQTTLRDLVCRTKHVRKRRLDGSHGPLIEERKRALKEAYAAKRKSVSPREWRSITFLALPPPPTLLHIPLVLDFVYSDVEQNLGVAEFRTFLESEFSLGCGPAQATAQYNRLMSAGAHAVVSTYPSFLTGIGERALLDCALLTYVDSDNDTAQPPWYPNDCTDLSTILCRRFFGAGIGLPDRSLEYCPRRAQAVASILELLHLPATTTVAELDARDARFDCMICRPGRIRGGGWQKRAHRWRSAVIHHALDHQRPWQMKSDPPRYVLLSDEKAAEARVKEGNPIDLASIATWFCAHCGEHLENWKPYADVEKHVKDAHGVLSPQREDDILYMPMVKIHPEAVMISCDPLPEQVVNCRCLLCPANGKKKTKVFSEEGVRCHLSTTHRPLKLEDGAEGVHFTRSA</sequence>